<evidence type="ECO:0000256" key="4">
    <source>
        <dbReference type="ARBA" id="ARBA00022679"/>
    </source>
</evidence>
<keyword evidence="4 8" id="KW-0808">Transferase</keyword>
<dbReference type="InterPro" id="IPR008166">
    <property type="entry name" value="Glyco_transf_92"/>
</dbReference>
<feature type="signal peptide" evidence="9">
    <location>
        <begin position="1"/>
        <end position="25"/>
    </location>
</feature>
<dbReference type="AlphaFoldDB" id="A0A667X7J9"/>
<evidence type="ECO:0000256" key="9">
    <source>
        <dbReference type="SAM" id="SignalP"/>
    </source>
</evidence>
<keyword evidence="6" id="KW-1133">Transmembrane helix</keyword>
<dbReference type="PANTHER" id="PTHR21461:SF52">
    <property type="entry name" value="GLYCOSYLTRANSFERASE FAMILY 92 PROTEIN"/>
    <property type="match status" value="1"/>
</dbReference>
<reference evidence="10" key="3">
    <citation type="submission" date="2025-09" db="UniProtKB">
        <authorList>
            <consortium name="Ensembl"/>
        </authorList>
    </citation>
    <scope>IDENTIFICATION</scope>
</reference>
<accession>A0A667X7J9</accession>
<dbReference type="Proteomes" id="UP000472263">
    <property type="component" value="Chromosome 13"/>
</dbReference>
<evidence type="ECO:0000256" key="6">
    <source>
        <dbReference type="ARBA" id="ARBA00022989"/>
    </source>
</evidence>
<comment type="similarity">
    <text evidence="2 8">Belongs to the glycosyltransferase 92 family.</text>
</comment>
<organism evidence="10 11">
    <name type="scientific">Myripristis murdjan</name>
    <name type="common">pinecone soldierfish</name>
    <dbReference type="NCBI Taxonomy" id="586833"/>
    <lineage>
        <taxon>Eukaryota</taxon>
        <taxon>Metazoa</taxon>
        <taxon>Chordata</taxon>
        <taxon>Craniata</taxon>
        <taxon>Vertebrata</taxon>
        <taxon>Euteleostomi</taxon>
        <taxon>Actinopterygii</taxon>
        <taxon>Neopterygii</taxon>
        <taxon>Teleostei</taxon>
        <taxon>Neoteleostei</taxon>
        <taxon>Acanthomorphata</taxon>
        <taxon>Holocentriformes</taxon>
        <taxon>Holocentridae</taxon>
        <taxon>Myripristis</taxon>
    </lineage>
</organism>
<evidence type="ECO:0000256" key="1">
    <source>
        <dbReference type="ARBA" id="ARBA00004167"/>
    </source>
</evidence>
<keyword evidence="7" id="KW-0472">Membrane</keyword>
<keyword evidence="5" id="KW-0812">Transmembrane</keyword>
<reference evidence="10" key="2">
    <citation type="submission" date="2025-08" db="UniProtKB">
        <authorList>
            <consortium name="Ensembl"/>
        </authorList>
    </citation>
    <scope>IDENTIFICATION</scope>
</reference>
<evidence type="ECO:0000313" key="11">
    <source>
        <dbReference type="Proteomes" id="UP000472263"/>
    </source>
</evidence>
<evidence type="ECO:0000256" key="3">
    <source>
        <dbReference type="ARBA" id="ARBA00022676"/>
    </source>
</evidence>
<name>A0A667X7J9_9TELE</name>
<dbReference type="GeneTree" id="ENSGT00530000064359"/>
<proteinExistence type="inferred from homology"/>
<sequence length="325" mass="37100">STYINQRNCPYFCLVILQVRVIAVALRSEAAAYRCHLCCEGDDISTPLHISEGHVNIHRDHFDFQYGTADIMCPVPSGCKTPSDVTVTSAAEGTEGFYNMTRTSDSFPHNFTVCISTMFDFTNVLQLVQSMEMLQLLGVSRVVIYKTSCDADTQRLLDYYTDKGEVIPWSMSDYLNVSRGWRPEKDPGDLHYHGQLPALNDCVYRYMYQSRYVALHDVDELILPQSVDRYCSLSETHHLQDKENPTWKGISGVNILDHLYHEPPDKSTHTNFKIIVNPRIVFETTVHGLLNPRARGILSEMIYTITALWHFTVMHHSALLMVNNN</sequence>
<dbReference type="Ensembl" id="ENSMMDT00005010241.1">
    <property type="protein sequence ID" value="ENSMMDP00005009933.1"/>
    <property type="gene ID" value="ENSMMDG00005005431.1"/>
</dbReference>
<evidence type="ECO:0000313" key="10">
    <source>
        <dbReference type="Ensembl" id="ENSMMDP00005009933.1"/>
    </source>
</evidence>
<keyword evidence="3 8" id="KW-0328">Glycosyltransferase</keyword>
<keyword evidence="9" id="KW-0732">Signal</keyword>
<protein>
    <recommendedName>
        <fullName evidence="8">Glycosyltransferase family 92 protein</fullName>
        <ecNumber evidence="8">2.4.1.-</ecNumber>
    </recommendedName>
</protein>
<dbReference type="GO" id="GO:0016020">
    <property type="term" value="C:membrane"/>
    <property type="evidence" value="ECO:0007669"/>
    <property type="project" value="UniProtKB-SubCell"/>
</dbReference>
<evidence type="ECO:0000256" key="2">
    <source>
        <dbReference type="ARBA" id="ARBA00007647"/>
    </source>
</evidence>
<dbReference type="GO" id="GO:0016757">
    <property type="term" value="F:glycosyltransferase activity"/>
    <property type="evidence" value="ECO:0007669"/>
    <property type="project" value="UniProtKB-UniRule"/>
</dbReference>
<evidence type="ECO:0000256" key="5">
    <source>
        <dbReference type="ARBA" id="ARBA00022692"/>
    </source>
</evidence>
<evidence type="ECO:0000256" key="8">
    <source>
        <dbReference type="RuleBase" id="RU366017"/>
    </source>
</evidence>
<keyword evidence="11" id="KW-1185">Reference proteome</keyword>
<dbReference type="PANTHER" id="PTHR21461">
    <property type="entry name" value="GLYCOSYLTRANSFERASE FAMILY 92 PROTEIN"/>
    <property type="match status" value="1"/>
</dbReference>
<dbReference type="EC" id="2.4.1.-" evidence="8"/>
<dbReference type="InParanoid" id="A0A667X7J9"/>
<feature type="chain" id="PRO_5025534760" description="Glycosyltransferase family 92 protein" evidence="9">
    <location>
        <begin position="26"/>
        <end position="325"/>
    </location>
</feature>
<dbReference type="Pfam" id="PF01697">
    <property type="entry name" value="Glyco_transf_92"/>
    <property type="match status" value="1"/>
</dbReference>
<evidence type="ECO:0000256" key="7">
    <source>
        <dbReference type="ARBA" id="ARBA00023136"/>
    </source>
</evidence>
<dbReference type="GO" id="GO:0005737">
    <property type="term" value="C:cytoplasm"/>
    <property type="evidence" value="ECO:0007669"/>
    <property type="project" value="TreeGrafter"/>
</dbReference>
<comment type="subcellular location">
    <subcellularLocation>
        <location evidence="1">Membrane</location>
        <topology evidence="1">Single-pass membrane protein</topology>
    </subcellularLocation>
</comment>
<reference evidence="10" key="1">
    <citation type="submission" date="2019-06" db="EMBL/GenBank/DDBJ databases">
        <authorList>
            <consortium name="Wellcome Sanger Institute Data Sharing"/>
        </authorList>
    </citation>
    <scope>NUCLEOTIDE SEQUENCE [LARGE SCALE GENOMIC DNA]</scope>
</reference>